<keyword evidence="2" id="KW-1185">Reference proteome</keyword>
<dbReference type="InterPro" id="IPR015018">
    <property type="entry name" value="DUF1905"/>
</dbReference>
<sequence>MRFHTIVQRTGGNTTGIEVPPEVVQALGAGRKPPVTVTVNGYTYRGTVAVRDGAYLVSLSAQHRAAAGVAGGDEIDVDLELDVSERTVEVPADLAAALDAEPAARRTFDGLSRSNRSWHVLQVEGAKTDETRRRRVAKSVEMLAEGRAR</sequence>
<dbReference type="AlphaFoldDB" id="A0A8A4ZFL8"/>
<dbReference type="RefSeq" id="WP_227425176.1">
    <property type="nucleotide sequence ID" value="NZ_CP071868.1"/>
</dbReference>
<dbReference type="InterPro" id="IPR037079">
    <property type="entry name" value="AF2212/PG0164-like_sf"/>
</dbReference>
<reference evidence="1" key="1">
    <citation type="submission" date="2021-03" db="EMBL/GenBank/DDBJ databases">
        <title>Pengzhenrongella sicca gen. nov., sp. nov., a new member of suborder Micrococcineae isolated from High-Arctic tundra soil.</title>
        <authorList>
            <person name="Peng F."/>
        </authorList>
    </citation>
    <scope>NUCLEOTIDE SEQUENCE</scope>
    <source>
        <strain evidence="1">LRZ-2</strain>
    </source>
</reference>
<proteinExistence type="predicted"/>
<accession>A0A8A4ZFL8</accession>
<dbReference type="Gene3D" id="2.40.30.100">
    <property type="entry name" value="AF2212/PG0164-like"/>
    <property type="match status" value="1"/>
</dbReference>
<dbReference type="EMBL" id="CP071868">
    <property type="protein sequence ID" value="QTE30802.1"/>
    <property type="molecule type" value="Genomic_DNA"/>
</dbReference>
<organism evidence="1 2">
    <name type="scientific">Pengzhenrongella sicca</name>
    <dbReference type="NCBI Taxonomy" id="2819238"/>
    <lineage>
        <taxon>Bacteria</taxon>
        <taxon>Bacillati</taxon>
        <taxon>Actinomycetota</taxon>
        <taxon>Actinomycetes</taxon>
        <taxon>Micrococcales</taxon>
        <taxon>Pengzhenrongella</taxon>
    </lineage>
</organism>
<evidence type="ECO:0000313" key="1">
    <source>
        <dbReference type="EMBL" id="QTE30802.1"/>
    </source>
</evidence>
<gene>
    <name evidence="1" type="ORF">J4E96_07690</name>
</gene>
<evidence type="ECO:0000313" key="2">
    <source>
        <dbReference type="Proteomes" id="UP000663937"/>
    </source>
</evidence>
<dbReference type="Proteomes" id="UP000663937">
    <property type="component" value="Chromosome"/>
</dbReference>
<dbReference type="Pfam" id="PF08922">
    <property type="entry name" value="DUF1905"/>
    <property type="match status" value="1"/>
</dbReference>
<dbReference type="SUPFAM" id="SSF141694">
    <property type="entry name" value="AF2212/PG0164-like"/>
    <property type="match status" value="1"/>
</dbReference>
<name>A0A8A4ZFL8_9MICO</name>
<dbReference type="KEGG" id="psic:J4E96_07690"/>
<protein>
    <submittedName>
        <fullName evidence="1">DUF1905 domain-containing protein</fullName>
    </submittedName>
</protein>
<dbReference type="Pfam" id="PF13376">
    <property type="entry name" value="OmdA"/>
    <property type="match status" value="1"/>
</dbReference>